<proteinExistence type="predicted"/>
<dbReference type="OrthoDB" id="7699470at2759"/>
<accession>A0A1J1HR63</accession>
<keyword evidence="2" id="KW-1185">Reference proteome</keyword>
<evidence type="ECO:0000313" key="1">
    <source>
        <dbReference type="EMBL" id="CRK88966.1"/>
    </source>
</evidence>
<dbReference type="AlphaFoldDB" id="A0A1J1HR63"/>
<sequence>MDVFPTKDSLTVTESFEFIIPFAYYDTNECLEEEHRGKLSRYIIHSVLGKNHERKLNKDDFKHLSSILVELFPTEVESTYFVPSTRGCVPTGKLYSSYLNLRNSLVKVGLIGREARRVGHVLEQNDSSMDIFGPTIDTDAMEIIEGNDFNDKNAIESAWKRTYDIREEILKTEICTIDYVNKYPYLRTPAGYELFLIDAYERAPEIRELNLHYSISKICSKIIRKAKQIRNEATASDILKQYENVDHVDQSLLALIVLPFIFTPAPCKRIRGSTVNKASRAEAYRFFCSHFTAYL</sequence>
<gene>
    <name evidence="1" type="ORF">CLUMA_CG002513</name>
</gene>
<reference evidence="1 2" key="1">
    <citation type="submission" date="2015-04" db="EMBL/GenBank/DDBJ databases">
        <authorList>
            <person name="Syromyatnikov M.Y."/>
            <person name="Popov V.N."/>
        </authorList>
    </citation>
    <scope>NUCLEOTIDE SEQUENCE [LARGE SCALE GENOMIC DNA]</scope>
</reference>
<protein>
    <submittedName>
        <fullName evidence="1">CLUMA_CG002513, isoform A</fullName>
    </submittedName>
</protein>
<name>A0A1J1HR63_9DIPT</name>
<dbReference type="Proteomes" id="UP000183832">
    <property type="component" value="Unassembled WGS sequence"/>
</dbReference>
<organism evidence="1 2">
    <name type="scientific">Clunio marinus</name>
    <dbReference type="NCBI Taxonomy" id="568069"/>
    <lineage>
        <taxon>Eukaryota</taxon>
        <taxon>Metazoa</taxon>
        <taxon>Ecdysozoa</taxon>
        <taxon>Arthropoda</taxon>
        <taxon>Hexapoda</taxon>
        <taxon>Insecta</taxon>
        <taxon>Pterygota</taxon>
        <taxon>Neoptera</taxon>
        <taxon>Endopterygota</taxon>
        <taxon>Diptera</taxon>
        <taxon>Nematocera</taxon>
        <taxon>Chironomoidea</taxon>
        <taxon>Chironomidae</taxon>
        <taxon>Clunio</taxon>
    </lineage>
</organism>
<evidence type="ECO:0000313" key="2">
    <source>
        <dbReference type="Proteomes" id="UP000183832"/>
    </source>
</evidence>
<dbReference type="EMBL" id="CVRI01000010">
    <property type="protein sequence ID" value="CRK88966.1"/>
    <property type="molecule type" value="Genomic_DNA"/>
</dbReference>
<dbReference type="STRING" id="568069.A0A1J1HR63"/>